<keyword evidence="8" id="KW-0408">Iron</keyword>
<dbReference type="GO" id="GO:0051536">
    <property type="term" value="F:iron-sulfur cluster binding"/>
    <property type="evidence" value="ECO:0007669"/>
    <property type="project" value="UniProtKB-KW"/>
</dbReference>
<evidence type="ECO:0000256" key="1">
    <source>
        <dbReference type="ARBA" id="ARBA00001917"/>
    </source>
</evidence>
<dbReference type="InterPro" id="IPR013785">
    <property type="entry name" value="Aldolase_TIM"/>
</dbReference>
<evidence type="ECO:0000256" key="5">
    <source>
        <dbReference type="ARBA" id="ARBA00022643"/>
    </source>
</evidence>
<dbReference type="GO" id="GO:0010181">
    <property type="term" value="F:FMN binding"/>
    <property type="evidence" value="ECO:0007669"/>
    <property type="project" value="InterPro"/>
</dbReference>
<evidence type="ECO:0000256" key="7">
    <source>
        <dbReference type="ARBA" id="ARBA00023002"/>
    </source>
</evidence>
<dbReference type="Gene3D" id="3.40.50.720">
    <property type="entry name" value="NAD(P)-binding Rossmann-like Domain"/>
    <property type="match status" value="1"/>
</dbReference>
<sequence length="737" mass="81907">MLTCSRWLLDKASQVGTDAIIPSRSLFQPLCIGRHMTLPNRFMMQPMYMNMEHEIDRWSDDHMAALAAFYGERAHFGAKLIVMGGLAPSLLGTWKPNAMVLGTFDAAKSLRQVTHAVHEEGGYILAQAFHSGRASQRQFYLSSTSTPSAITNIRHTHPIRLPGCLVNYVVTEYQRFARLAEEAGFDGVEIPLSEGTLLHNFLSPAVNDRRDAFGGPLAHRVEIIARVLESLKAQVRDKERFVVSVRLCLHDLRPCGGTPLAEVLEVATLVARQGWADLLNTSVGMHDSYVQTLASFVPQAAFARGCQRLKERLAQEGLGHVPVVASHRIHSVAVAQRLLERGVCDVVGIARPLLADPQFIQKAAEGRPHAIVPCIGCNHCVNRLYTTERVTCALNPIAGYELERAWRPAPFKKSVAVVGAGAAGITCALTLWRRGHDVTLYEKGKFIGGQLNWAKMVPGKEGYQDILEYWTRQLRASSINIRIETEFTEAEMTKQHNFFHAVVLATGSIPKPYSSHRYPGAGESRIIVPFERILDGSVRAGRRVVILGNGAISHDVASYLLHDQRVSRSVDFFLDEWGVNLEDGSLEPPALSSQRAPRNNRDVVLFTKIHYDAQLSKGTGWSQKLWIRRHGGTIIKHAMVNNIDKDGVHVSTMPPLPERYVVPCDTIVWCHGMLPNISVGTWIYEWKKDGADKRGEMLRDFSIYVAGSCRDASTGEGRGEEDLMRAVQEGYEIGYKV</sequence>
<evidence type="ECO:0000259" key="11">
    <source>
        <dbReference type="Pfam" id="PF07992"/>
    </source>
</evidence>
<dbReference type="PANTHER" id="PTHR42917">
    <property type="entry name" value="2,4-DIENOYL-COA REDUCTASE"/>
    <property type="match status" value="1"/>
</dbReference>
<dbReference type="AlphaFoldDB" id="S9UDG9"/>
<dbReference type="Pfam" id="PF00724">
    <property type="entry name" value="Oxidored_FMN"/>
    <property type="match status" value="1"/>
</dbReference>
<keyword evidence="5" id="KW-0288">FMN</keyword>
<evidence type="ECO:0000256" key="2">
    <source>
        <dbReference type="ARBA" id="ARBA00001966"/>
    </source>
</evidence>
<comment type="caution">
    <text evidence="12">The sequence shown here is derived from an EMBL/GenBank/DDBJ whole genome shotgun (WGS) entry which is preliminary data.</text>
</comment>
<dbReference type="Pfam" id="PF07992">
    <property type="entry name" value="Pyr_redox_2"/>
    <property type="match status" value="1"/>
</dbReference>
<evidence type="ECO:0000256" key="6">
    <source>
        <dbReference type="ARBA" id="ARBA00022723"/>
    </source>
</evidence>
<evidence type="ECO:0000256" key="8">
    <source>
        <dbReference type="ARBA" id="ARBA00023004"/>
    </source>
</evidence>
<comment type="cofactor">
    <cofactor evidence="2">
        <name>[4Fe-4S] cluster</name>
        <dbReference type="ChEBI" id="CHEBI:49883"/>
    </cofactor>
</comment>
<evidence type="ECO:0000256" key="3">
    <source>
        <dbReference type="ARBA" id="ARBA00011048"/>
    </source>
</evidence>
<dbReference type="Gene3D" id="3.50.50.60">
    <property type="entry name" value="FAD/NAD(P)-binding domain"/>
    <property type="match status" value="1"/>
</dbReference>
<dbReference type="GO" id="GO:0016491">
    <property type="term" value="F:oxidoreductase activity"/>
    <property type="evidence" value="ECO:0007669"/>
    <property type="project" value="UniProtKB-KW"/>
</dbReference>
<dbReference type="InterPro" id="IPR036188">
    <property type="entry name" value="FAD/NAD-bd_sf"/>
</dbReference>
<dbReference type="OrthoDB" id="276546at2759"/>
<keyword evidence="13" id="KW-1185">Reference proteome</keyword>
<dbReference type="InterPro" id="IPR051793">
    <property type="entry name" value="NADH:flavin_oxidoreductase"/>
</dbReference>
<organism evidence="12 13">
    <name type="scientific">Strigomonas culicis</name>
    <dbReference type="NCBI Taxonomy" id="28005"/>
    <lineage>
        <taxon>Eukaryota</taxon>
        <taxon>Discoba</taxon>
        <taxon>Euglenozoa</taxon>
        <taxon>Kinetoplastea</taxon>
        <taxon>Metakinetoplastina</taxon>
        <taxon>Trypanosomatida</taxon>
        <taxon>Trypanosomatidae</taxon>
        <taxon>Strigomonadinae</taxon>
        <taxon>Strigomonas</taxon>
    </lineage>
</organism>
<dbReference type="Gene3D" id="3.20.20.70">
    <property type="entry name" value="Aldolase class I"/>
    <property type="match status" value="1"/>
</dbReference>
<dbReference type="PANTHER" id="PTHR42917:SF2">
    <property type="entry name" value="2,4-DIENOYL-COA REDUCTASE [(2E)-ENOYL-COA-PRODUCING]"/>
    <property type="match status" value="1"/>
</dbReference>
<evidence type="ECO:0000313" key="12">
    <source>
        <dbReference type="EMBL" id="EPY28872.1"/>
    </source>
</evidence>
<dbReference type="EMBL" id="ATMH01004839">
    <property type="protein sequence ID" value="EPY28872.1"/>
    <property type="molecule type" value="Genomic_DNA"/>
</dbReference>
<evidence type="ECO:0000256" key="9">
    <source>
        <dbReference type="ARBA" id="ARBA00023014"/>
    </source>
</evidence>
<accession>S9UDG9</accession>
<dbReference type="SUPFAM" id="SSF51395">
    <property type="entry name" value="FMN-linked oxidoreductases"/>
    <property type="match status" value="1"/>
</dbReference>
<feature type="domain" description="NADH:flavin oxidoreductase/NADH oxidase N-terminal" evidence="10">
    <location>
        <begin position="25"/>
        <end position="368"/>
    </location>
</feature>
<proteinExistence type="inferred from homology"/>
<evidence type="ECO:0000256" key="4">
    <source>
        <dbReference type="ARBA" id="ARBA00022630"/>
    </source>
</evidence>
<dbReference type="GO" id="GO:0005737">
    <property type="term" value="C:cytoplasm"/>
    <property type="evidence" value="ECO:0007669"/>
    <property type="project" value="UniProtKB-ARBA"/>
</dbReference>
<name>S9UDG9_9TRYP</name>
<dbReference type="Proteomes" id="UP000015354">
    <property type="component" value="Unassembled WGS sequence"/>
</dbReference>
<evidence type="ECO:0000313" key="13">
    <source>
        <dbReference type="Proteomes" id="UP000015354"/>
    </source>
</evidence>
<keyword evidence="6" id="KW-0479">Metal-binding</keyword>
<comment type="cofactor">
    <cofactor evidence="1">
        <name>FMN</name>
        <dbReference type="ChEBI" id="CHEBI:58210"/>
    </cofactor>
</comment>
<keyword evidence="9" id="KW-0411">Iron-sulfur</keyword>
<protein>
    <submittedName>
        <fullName evidence="12">NADH:flavin oxidoreductase/NADH oxidase</fullName>
    </submittedName>
</protein>
<reference evidence="12 13" key="1">
    <citation type="journal article" date="2013" name="PLoS ONE">
        <title>Predicting the Proteins of Angomonas deanei, Strigomonas culicis and Their Respective Endosymbionts Reveals New Aspects of the Trypanosomatidae Family.</title>
        <authorList>
            <person name="Motta M.C."/>
            <person name="Martins A.C."/>
            <person name="de Souza S.S."/>
            <person name="Catta-Preta C.M."/>
            <person name="Silva R."/>
            <person name="Klein C.C."/>
            <person name="de Almeida L.G."/>
            <person name="de Lima Cunha O."/>
            <person name="Ciapina L.P."/>
            <person name="Brocchi M."/>
            <person name="Colabardini A.C."/>
            <person name="de Araujo Lima B."/>
            <person name="Machado C.R."/>
            <person name="de Almeida Soares C.M."/>
            <person name="Probst C.M."/>
            <person name="de Menezes C.B."/>
            <person name="Thompson C.E."/>
            <person name="Bartholomeu D.C."/>
            <person name="Gradia D.F."/>
            <person name="Pavoni D.P."/>
            <person name="Grisard E.C."/>
            <person name="Fantinatti-Garboggini F."/>
            <person name="Marchini F.K."/>
            <person name="Rodrigues-Luiz G.F."/>
            <person name="Wagner G."/>
            <person name="Goldman G.H."/>
            <person name="Fietto J.L."/>
            <person name="Elias M.C."/>
            <person name="Goldman M.H."/>
            <person name="Sagot M.F."/>
            <person name="Pereira M."/>
            <person name="Stoco P.H."/>
            <person name="de Mendonca-Neto R.P."/>
            <person name="Teixeira S.M."/>
            <person name="Maciel T.E."/>
            <person name="de Oliveira Mendes T.A."/>
            <person name="Urmenyi T.P."/>
            <person name="de Souza W."/>
            <person name="Schenkman S."/>
            <person name="de Vasconcelos A.T."/>
        </authorList>
    </citation>
    <scope>NUCLEOTIDE SEQUENCE [LARGE SCALE GENOMIC DNA]</scope>
</reference>
<comment type="similarity">
    <text evidence="3">In the N-terminal section; belongs to the NADH:flavin oxidoreductase/NADH oxidase family.</text>
</comment>
<dbReference type="SUPFAM" id="SSF51971">
    <property type="entry name" value="Nucleotide-binding domain"/>
    <property type="match status" value="1"/>
</dbReference>
<dbReference type="InterPro" id="IPR023753">
    <property type="entry name" value="FAD/NAD-binding_dom"/>
</dbReference>
<dbReference type="PRINTS" id="PR00419">
    <property type="entry name" value="ADXRDTASE"/>
</dbReference>
<dbReference type="GO" id="GO:0046872">
    <property type="term" value="F:metal ion binding"/>
    <property type="evidence" value="ECO:0007669"/>
    <property type="project" value="UniProtKB-KW"/>
</dbReference>
<feature type="domain" description="FAD/NAD(P)-binding" evidence="11">
    <location>
        <begin position="414"/>
        <end position="728"/>
    </location>
</feature>
<gene>
    <name evidence="12" type="ORF">STCU_04839</name>
</gene>
<keyword evidence="7" id="KW-0560">Oxidoreductase</keyword>
<evidence type="ECO:0000259" key="10">
    <source>
        <dbReference type="Pfam" id="PF00724"/>
    </source>
</evidence>
<keyword evidence="4" id="KW-0285">Flavoprotein</keyword>
<dbReference type="InterPro" id="IPR001155">
    <property type="entry name" value="OxRdtase_FMN_N"/>
</dbReference>